<feature type="region of interest" description="Disordered" evidence="1">
    <location>
        <begin position="1"/>
        <end position="48"/>
    </location>
</feature>
<reference evidence="2 3" key="1">
    <citation type="submission" date="2013-07" db="EMBL/GenBank/DDBJ databases">
        <authorList>
            <consortium name="DOE Joint Genome Institute"/>
            <person name="Reeve W."/>
            <person name="Huntemann M."/>
            <person name="Han J."/>
            <person name="Chen A."/>
            <person name="Kyrpides N."/>
            <person name="Mavromatis K."/>
            <person name="Markowitz V."/>
            <person name="Palaniappan K."/>
            <person name="Ivanova N."/>
            <person name="Schaumberg A."/>
            <person name="Pati A."/>
            <person name="Liolios K."/>
            <person name="Nordberg H.P."/>
            <person name="Cantor M.N."/>
            <person name="Hua S.X."/>
            <person name="Woyke T."/>
        </authorList>
    </citation>
    <scope>NUCLEOTIDE SEQUENCE [LARGE SCALE GENOMIC DNA]</scope>
    <source>
        <strain evidence="2 3">DSM 43889</strain>
    </source>
</reference>
<sequence length="138" mass="15118">MSRFRAVDLADREADPIDESPATRVPPRARPVGRWPPPRPASRPVDRDGCRVRVEGGRLVVIDVPRLVDVVGDPCGLAHPWRDVDSVLSWFRARGLPPEVADPEVVYAELVAAAGLPCRGWWQGVAPRWCRSVSGLAG</sequence>
<feature type="compositionally biased region" description="Basic and acidic residues" evidence="1">
    <location>
        <begin position="1"/>
        <end position="15"/>
    </location>
</feature>
<evidence type="ECO:0000313" key="3">
    <source>
        <dbReference type="Proteomes" id="UP000791080"/>
    </source>
</evidence>
<feature type="compositionally biased region" description="Low complexity" evidence="1">
    <location>
        <begin position="22"/>
        <end position="33"/>
    </location>
</feature>
<evidence type="ECO:0000256" key="1">
    <source>
        <dbReference type="SAM" id="MobiDB-lite"/>
    </source>
</evidence>
<reference evidence="2 3" key="2">
    <citation type="submission" date="2022-06" db="EMBL/GenBank/DDBJ databases">
        <title>Genomic Encyclopedia of Type Strains, Phase I: the one thousand microbial genomes (KMG-I) project.</title>
        <authorList>
            <person name="Kyrpides N."/>
        </authorList>
    </citation>
    <scope>NUCLEOTIDE SEQUENCE [LARGE SCALE GENOMIC DNA]</scope>
    <source>
        <strain evidence="2 3">DSM 43889</strain>
    </source>
</reference>
<protein>
    <submittedName>
        <fullName evidence="2">Uncharacterized protein</fullName>
    </submittedName>
</protein>
<evidence type="ECO:0000313" key="2">
    <source>
        <dbReference type="EMBL" id="MCP2334408.1"/>
    </source>
</evidence>
<keyword evidence="3" id="KW-1185">Reference proteome</keyword>
<accession>A0ABT1JQJ5</accession>
<comment type="caution">
    <text evidence="2">The sequence shown here is derived from an EMBL/GenBank/DDBJ whole genome shotgun (WGS) entry which is preliminary data.</text>
</comment>
<organism evidence="2 3">
    <name type="scientific">Actinoalloteichus caeruleus DSM 43889</name>
    <dbReference type="NCBI Taxonomy" id="1120930"/>
    <lineage>
        <taxon>Bacteria</taxon>
        <taxon>Bacillati</taxon>
        <taxon>Actinomycetota</taxon>
        <taxon>Actinomycetes</taxon>
        <taxon>Pseudonocardiales</taxon>
        <taxon>Pseudonocardiaceae</taxon>
        <taxon>Actinoalloteichus</taxon>
        <taxon>Actinoalloteichus cyanogriseus</taxon>
    </lineage>
</organism>
<name>A0ABT1JQJ5_ACTCY</name>
<dbReference type="RefSeq" id="WP_026419955.1">
    <property type="nucleotide sequence ID" value="NZ_AUBJ02000001.1"/>
</dbReference>
<dbReference type="Proteomes" id="UP000791080">
    <property type="component" value="Unassembled WGS sequence"/>
</dbReference>
<gene>
    <name evidence="2" type="ORF">G443_004678</name>
</gene>
<dbReference type="EMBL" id="AUBJ02000001">
    <property type="protein sequence ID" value="MCP2334408.1"/>
    <property type="molecule type" value="Genomic_DNA"/>
</dbReference>
<proteinExistence type="predicted"/>